<dbReference type="Proteomes" id="UP000253141">
    <property type="component" value="Unassembled WGS sequence"/>
</dbReference>
<proteinExistence type="predicted"/>
<comment type="caution">
    <text evidence="1">The sequence shown here is derived from an EMBL/GenBank/DDBJ whole genome shotgun (WGS) entry which is preliminary data.</text>
</comment>
<dbReference type="RefSeq" id="WP_114459336.1">
    <property type="nucleotide sequence ID" value="NZ_QPIW01000001.1"/>
</dbReference>
<keyword evidence="2" id="KW-1185">Reference proteome</keyword>
<sequence length="134" mass="15418">MSDTTQIANTYHHLATISELVNTGILILKRQLFLSQKKGVSKITNEVIEEEEILEAREIILAFLKGLTVKLSSDAEYNKKMENSELKNEILIMQRILENEGILSNEQLSHLDGLLFRIDEERAGLYRKLRNGQY</sequence>
<evidence type="ECO:0000313" key="1">
    <source>
        <dbReference type="EMBL" id="RDB07800.1"/>
    </source>
</evidence>
<dbReference type="EMBL" id="QPIW01000001">
    <property type="protein sequence ID" value="RDB07800.1"/>
    <property type="molecule type" value="Genomic_DNA"/>
</dbReference>
<dbReference type="AlphaFoldDB" id="A0A369IG98"/>
<protein>
    <submittedName>
        <fullName evidence="1">Uncharacterized protein</fullName>
    </submittedName>
</protein>
<organism evidence="1 2">
    <name type="scientific">Runella aurantiaca</name>
    <dbReference type="NCBI Taxonomy" id="2282308"/>
    <lineage>
        <taxon>Bacteria</taxon>
        <taxon>Pseudomonadati</taxon>
        <taxon>Bacteroidota</taxon>
        <taxon>Cytophagia</taxon>
        <taxon>Cytophagales</taxon>
        <taxon>Spirosomataceae</taxon>
        <taxon>Runella</taxon>
    </lineage>
</organism>
<name>A0A369IG98_9BACT</name>
<accession>A0A369IG98</accession>
<evidence type="ECO:0000313" key="2">
    <source>
        <dbReference type="Proteomes" id="UP000253141"/>
    </source>
</evidence>
<reference evidence="1 2" key="1">
    <citation type="submission" date="2018-07" db="EMBL/GenBank/DDBJ databases">
        <title>Genome analysis of Runella aurantiaca.</title>
        <authorList>
            <person name="Yang X."/>
        </authorList>
    </citation>
    <scope>NUCLEOTIDE SEQUENCE [LARGE SCALE GENOMIC DNA]</scope>
    <source>
        <strain evidence="1 2">YX9</strain>
    </source>
</reference>
<gene>
    <name evidence="1" type="ORF">DVG78_01725</name>
</gene>